<feature type="non-terminal residue" evidence="2">
    <location>
        <position position="90"/>
    </location>
</feature>
<evidence type="ECO:0000256" key="1">
    <source>
        <dbReference type="SAM" id="SignalP"/>
    </source>
</evidence>
<sequence length="90" mass="10268">MSWCYKILLATTLTVIVYGQNPGTVTPVDNVITEDELIPSNPDMFDEKRSWKDLQSSGWGKRGWKDMQSTGWGKRAWSDLQSSGWGKRGW</sequence>
<evidence type="ECO:0000313" key="2">
    <source>
        <dbReference type="EMBL" id="JAC16713.1"/>
    </source>
</evidence>
<proteinExistence type="evidence at transcript level"/>
<reference evidence="2" key="1">
    <citation type="journal article" date="2014" name="PLoS Negl. Trop. Dis.">
        <title>An updated insight into the Sialotranscriptome of Triatoma infestans: developmental stage and geographic variations.</title>
        <authorList>
            <person name="Schwarz A."/>
            <person name="Medrano-Mercado N."/>
            <person name="Schaub G.A."/>
            <person name="Struchiner C.J."/>
            <person name="Bargues M.D."/>
            <person name="Levy M.Z."/>
            <person name="Ribeiro J.M."/>
        </authorList>
    </citation>
    <scope>NUCLEOTIDE SEQUENCE</scope>
    <source>
        <strain evidence="2">Chile</strain>
        <tissue evidence="2">Salivary glands</tissue>
    </source>
</reference>
<accession>A0A023F673</accession>
<keyword evidence="1" id="KW-0732">Signal</keyword>
<organism evidence="2">
    <name type="scientific">Triatoma infestans</name>
    <name type="common">Assassin bug</name>
    <dbReference type="NCBI Taxonomy" id="30076"/>
    <lineage>
        <taxon>Eukaryota</taxon>
        <taxon>Metazoa</taxon>
        <taxon>Ecdysozoa</taxon>
        <taxon>Arthropoda</taxon>
        <taxon>Hexapoda</taxon>
        <taxon>Insecta</taxon>
        <taxon>Pterygota</taxon>
        <taxon>Neoptera</taxon>
        <taxon>Paraneoptera</taxon>
        <taxon>Hemiptera</taxon>
        <taxon>Heteroptera</taxon>
        <taxon>Panheteroptera</taxon>
        <taxon>Cimicomorpha</taxon>
        <taxon>Reduviidae</taxon>
        <taxon>Triatominae</taxon>
        <taxon>Triatoma</taxon>
    </lineage>
</organism>
<dbReference type="AlphaFoldDB" id="A0A023F673"/>
<feature type="chain" id="PRO_5001520484" evidence="1">
    <location>
        <begin position="20"/>
        <end position="90"/>
    </location>
</feature>
<dbReference type="EMBL" id="GBBI01001999">
    <property type="protein sequence ID" value="JAC16713.1"/>
    <property type="molecule type" value="mRNA"/>
</dbReference>
<protein>
    <submittedName>
        <fullName evidence="2">Putative secreted protein</fullName>
    </submittedName>
</protein>
<feature type="signal peptide" evidence="1">
    <location>
        <begin position="1"/>
        <end position="19"/>
    </location>
</feature>
<name>A0A023F673_TRIIF</name>